<evidence type="ECO:0000256" key="1">
    <source>
        <dbReference type="SAM" id="Phobius"/>
    </source>
</evidence>
<dbReference type="SMART" id="SM00471">
    <property type="entry name" value="HDc"/>
    <property type="match status" value="1"/>
</dbReference>
<name>A0ABR5SLM8_9BACT</name>
<gene>
    <name evidence="3" type="ORF">ASN18_0983</name>
</gene>
<feature type="transmembrane region" description="Helical" evidence="1">
    <location>
        <begin position="20"/>
        <end position="42"/>
    </location>
</feature>
<dbReference type="PROSITE" id="PS51832">
    <property type="entry name" value="HD_GYP"/>
    <property type="match status" value="1"/>
</dbReference>
<evidence type="ECO:0000259" key="2">
    <source>
        <dbReference type="PROSITE" id="PS51832"/>
    </source>
</evidence>
<dbReference type="PANTHER" id="PTHR45228:SF8">
    <property type="entry name" value="TWO-COMPONENT RESPONSE REGULATOR-RELATED"/>
    <property type="match status" value="1"/>
</dbReference>
<evidence type="ECO:0000313" key="3">
    <source>
        <dbReference type="EMBL" id="KWT91036.1"/>
    </source>
</evidence>
<dbReference type="PANTHER" id="PTHR45228">
    <property type="entry name" value="CYCLIC DI-GMP PHOSPHODIESTERASE TM_0186-RELATED"/>
    <property type="match status" value="1"/>
</dbReference>
<dbReference type="InterPro" id="IPR052020">
    <property type="entry name" value="Cyclic_di-GMP/3'3'-cGAMP_PDE"/>
</dbReference>
<dbReference type="EMBL" id="LNQR01000033">
    <property type="protein sequence ID" value="KWT91036.1"/>
    <property type="molecule type" value="Genomic_DNA"/>
</dbReference>
<feature type="transmembrane region" description="Helical" evidence="1">
    <location>
        <begin position="185"/>
        <end position="208"/>
    </location>
</feature>
<sequence length="441" mass="51033">MRPLFSTASLHMPSNIHKKLIMRLLIGWFVMSIVLGTVVFFVKLEDIDDFVRELAIAESKPLIDDKEYFSLNITQQERDEMNRKLYHHIEMAHFVIVELYNAKREELYKASTKDIGEIELEKKHIESKYQTYLFSDNVAYKKFFIDGRVFLNLVVPLFDDDNKKYGYFVAVYRADDKTMKAIRELIFGTLFIVVAAVFAAAIIFYPIVMAMNRNLITLNKDLINLTNDLSDANIGILESLGSAIAKRDSDTNSHNYRVTIYAVTLGTALDLKNDEMRSLIKGSFLHDIGKIAISDNILLKPGKLTEEEFEHMKTHVSHGLDIVGKYSWLRDAGDVVAYHHEKYDGNGYLRRLKMEDIPFNARVFAIADVFDALTSKRPYKEPLSYEKTIEIMKEDSGKHFDPNLLEVFMSLSIELYDKISKVEDDILEKIMNDMVRKYFVY</sequence>
<reference evidence="3 4" key="1">
    <citation type="submission" date="2015-11" db="EMBL/GenBank/DDBJ databases">
        <authorList>
            <person name="Lin W."/>
        </authorList>
    </citation>
    <scope>NUCLEOTIDE SEQUENCE [LARGE SCALE GENOMIC DNA]</scope>
    <source>
        <strain evidence="3 4">HCH-1</strain>
    </source>
</reference>
<proteinExistence type="predicted"/>
<dbReference type="Pfam" id="PF13487">
    <property type="entry name" value="HD_5"/>
    <property type="match status" value="1"/>
</dbReference>
<dbReference type="GO" id="GO:0071111">
    <property type="term" value="F:cyclic-guanylate-specific phosphodiesterase activity"/>
    <property type="evidence" value="ECO:0007669"/>
    <property type="project" value="UniProtKB-EC"/>
</dbReference>
<keyword evidence="1" id="KW-0472">Membrane</keyword>
<dbReference type="Gene3D" id="1.10.3210.10">
    <property type="entry name" value="Hypothetical protein af1432"/>
    <property type="match status" value="1"/>
</dbReference>
<dbReference type="EC" id="3.1.4.52" evidence="3"/>
<keyword evidence="1" id="KW-0812">Transmembrane</keyword>
<dbReference type="CDD" id="cd00077">
    <property type="entry name" value="HDc"/>
    <property type="match status" value="1"/>
</dbReference>
<dbReference type="RefSeq" id="WP_236861526.1">
    <property type="nucleotide sequence ID" value="NZ_LNQR01000033.1"/>
</dbReference>
<comment type="caution">
    <text evidence="3">The sequence shown here is derived from an EMBL/GenBank/DDBJ whole genome shotgun (WGS) entry which is preliminary data.</text>
</comment>
<organism evidence="3 4">
    <name type="scientific">Candidatus Magnetominusculus xianensis</name>
    <dbReference type="NCBI Taxonomy" id="1748249"/>
    <lineage>
        <taxon>Bacteria</taxon>
        <taxon>Pseudomonadati</taxon>
        <taxon>Nitrospirota</taxon>
        <taxon>Nitrospiria</taxon>
        <taxon>Nitrospirales</taxon>
        <taxon>Nitrospiraceae</taxon>
        <taxon>Candidatus Magnetominusculus</taxon>
    </lineage>
</organism>
<protein>
    <submittedName>
        <fullName evidence="3">Metal-dependent phosphohydrolase</fullName>
        <ecNumber evidence="3">3.1.4.52</ecNumber>
    </submittedName>
</protein>
<accession>A0ABR5SLM8</accession>
<evidence type="ECO:0000313" key="4">
    <source>
        <dbReference type="Proteomes" id="UP000060487"/>
    </source>
</evidence>
<dbReference type="SUPFAM" id="SSF109604">
    <property type="entry name" value="HD-domain/PDEase-like"/>
    <property type="match status" value="1"/>
</dbReference>
<keyword evidence="1" id="KW-1133">Transmembrane helix</keyword>
<dbReference type="Proteomes" id="UP000060487">
    <property type="component" value="Unassembled WGS sequence"/>
</dbReference>
<feature type="domain" description="HD-GYP" evidence="2">
    <location>
        <begin position="229"/>
        <end position="424"/>
    </location>
</feature>
<keyword evidence="4" id="KW-1185">Reference proteome</keyword>
<dbReference type="InterPro" id="IPR003607">
    <property type="entry name" value="HD/PDEase_dom"/>
</dbReference>
<dbReference type="InterPro" id="IPR037522">
    <property type="entry name" value="HD_GYP_dom"/>
</dbReference>
<keyword evidence="3" id="KW-0378">Hydrolase</keyword>